<name>A0AA86VQF9_9EUKA</name>
<dbReference type="Proteomes" id="UP001642409">
    <property type="component" value="Unassembled WGS sequence"/>
</dbReference>
<keyword evidence="4" id="KW-1185">Reference proteome</keyword>
<protein>
    <submittedName>
        <fullName evidence="3">Hypothetical_protein</fullName>
    </submittedName>
</protein>
<sequence length="312" mass="36541">MNKSKMLVTSAQNRILKNKLENITFEKNQLNNKLMQSEDMNLQLTNELTIKCKQLEQLIQNMKYVQLHYQQSQNELKAQLLLAQNQINTLKSQNEVHKLQLDELQSILLIQSTQQQGKHTQIAQQNIPQQQSNQNIIIESNYDPLHSKQTDSNQTDQSPDLIQFQQPAPLPIKTVKKQTNSISKLKFSQLARTILDMNGNEEQICAKIQKLNDKNNFFHQMANECYGCPSKNEFQNYYKKIYLQALYNGRLTVADQKLIVDEYLKVRQESVQNGQTKNNYHIALQIHKQYFLNRDIFIQNIMDIIEKTQDTQ</sequence>
<evidence type="ECO:0000256" key="1">
    <source>
        <dbReference type="SAM" id="Coils"/>
    </source>
</evidence>
<keyword evidence="1" id="KW-0175">Coiled coil</keyword>
<gene>
    <name evidence="3" type="ORF">HINF_LOCUS59036</name>
    <name evidence="2" type="ORF">HINF_LOCUS61158</name>
</gene>
<evidence type="ECO:0000313" key="3">
    <source>
        <dbReference type="EMBL" id="CAL6078714.1"/>
    </source>
</evidence>
<dbReference type="AlphaFoldDB" id="A0AA86VQF9"/>
<dbReference type="EMBL" id="CAXDID020000336">
    <property type="protein sequence ID" value="CAL6078714.1"/>
    <property type="molecule type" value="Genomic_DNA"/>
</dbReference>
<organism evidence="2">
    <name type="scientific">Hexamita inflata</name>
    <dbReference type="NCBI Taxonomy" id="28002"/>
    <lineage>
        <taxon>Eukaryota</taxon>
        <taxon>Metamonada</taxon>
        <taxon>Diplomonadida</taxon>
        <taxon>Hexamitidae</taxon>
        <taxon>Hexamitinae</taxon>
        <taxon>Hexamita</taxon>
    </lineage>
</organism>
<evidence type="ECO:0000313" key="4">
    <source>
        <dbReference type="Proteomes" id="UP001642409"/>
    </source>
</evidence>
<comment type="caution">
    <text evidence="2">The sequence shown here is derived from an EMBL/GenBank/DDBJ whole genome shotgun (WGS) entry which is preliminary data.</text>
</comment>
<reference evidence="2" key="1">
    <citation type="submission" date="2023-06" db="EMBL/GenBank/DDBJ databases">
        <authorList>
            <person name="Kurt Z."/>
        </authorList>
    </citation>
    <scope>NUCLEOTIDE SEQUENCE</scope>
</reference>
<proteinExistence type="predicted"/>
<reference evidence="3 4" key="2">
    <citation type="submission" date="2024-07" db="EMBL/GenBank/DDBJ databases">
        <authorList>
            <person name="Akdeniz Z."/>
        </authorList>
    </citation>
    <scope>NUCLEOTIDE SEQUENCE [LARGE SCALE GENOMIC DNA]</scope>
</reference>
<evidence type="ECO:0000313" key="2">
    <source>
        <dbReference type="EMBL" id="CAI9973513.1"/>
    </source>
</evidence>
<accession>A0AA86VQF9</accession>
<feature type="coiled-coil region" evidence="1">
    <location>
        <begin position="73"/>
        <end position="107"/>
    </location>
</feature>
<feature type="coiled-coil region" evidence="1">
    <location>
        <begin position="13"/>
        <end position="47"/>
    </location>
</feature>
<dbReference type="EMBL" id="CATOUU010001124">
    <property type="protein sequence ID" value="CAI9973513.1"/>
    <property type="molecule type" value="Genomic_DNA"/>
</dbReference>